<evidence type="ECO:0000313" key="3">
    <source>
        <dbReference type="Proteomes" id="UP000886595"/>
    </source>
</evidence>
<evidence type="ECO:0008006" key="4">
    <source>
        <dbReference type="Google" id="ProtNLM"/>
    </source>
</evidence>
<reference evidence="2 3" key="1">
    <citation type="submission" date="2020-02" db="EMBL/GenBank/DDBJ databases">
        <authorList>
            <person name="Ma Q."/>
            <person name="Huang Y."/>
            <person name="Song X."/>
            <person name="Pei D."/>
        </authorList>
    </citation>
    <scope>NUCLEOTIDE SEQUENCE [LARGE SCALE GENOMIC DNA]</scope>
    <source>
        <strain evidence="2">Sxm20200214</strain>
        <tissue evidence="2">Leaf</tissue>
    </source>
</reference>
<gene>
    <name evidence="2" type="ORF">Bca52824_011359</name>
</gene>
<sequence length="120" mass="13393">MLEPDFFLVVLLNLALNHGVITTTSGLLLRGCQSDLWLLKPHTTRSSARQHRDSSLPSPTVISSSRHRSHWRSRFRNHCGQLHLLAMLTVVARPNQITIMVLSSSPPCPGSSLLLHRAQL</sequence>
<evidence type="ECO:0000256" key="1">
    <source>
        <dbReference type="SAM" id="SignalP"/>
    </source>
</evidence>
<comment type="caution">
    <text evidence="2">The sequence shown here is derived from an EMBL/GenBank/DDBJ whole genome shotgun (WGS) entry which is preliminary data.</text>
</comment>
<keyword evidence="3" id="KW-1185">Reference proteome</keyword>
<dbReference type="AlphaFoldDB" id="A0A8X7WFP5"/>
<dbReference type="EMBL" id="JAAMPC010000002">
    <property type="protein sequence ID" value="KAG2328631.1"/>
    <property type="molecule type" value="Genomic_DNA"/>
</dbReference>
<proteinExistence type="predicted"/>
<keyword evidence="1" id="KW-0732">Signal</keyword>
<name>A0A8X7WFP5_BRACI</name>
<protein>
    <recommendedName>
        <fullName evidence="4">Secreted protein</fullName>
    </recommendedName>
</protein>
<feature type="chain" id="PRO_5036481048" description="Secreted protein" evidence="1">
    <location>
        <begin position="23"/>
        <end position="120"/>
    </location>
</feature>
<evidence type="ECO:0000313" key="2">
    <source>
        <dbReference type="EMBL" id="KAG2328631.1"/>
    </source>
</evidence>
<accession>A0A8X7WFP5</accession>
<organism evidence="2 3">
    <name type="scientific">Brassica carinata</name>
    <name type="common">Ethiopian mustard</name>
    <name type="synonym">Abyssinian cabbage</name>
    <dbReference type="NCBI Taxonomy" id="52824"/>
    <lineage>
        <taxon>Eukaryota</taxon>
        <taxon>Viridiplantae</taxon>
        <taxon>Streptophyta</taxon>
        <taxon>Embryophyta</taxon>
        <taxon>Tracheophyta</taxon>
        <taxon>Spermatophyta</taxon>
        <taxon>Magnoliopsida</taxon>
        <taxon>eudicotyledons</taxon>
        <taxon>Gunneridae</taxon>
        <taxon>Pentapetalae</taxon>
        <taxon>rosids</taxon>
        <taxon>malvids</taxon>
        <taxon>Brassicales</taxon>
        <taxon>Brassicaceae</taxon>
        <taxon>Brassiceae</taxon>
        <taxon>Brassica</taxon>
    </lineage>
</organism>
<dbReference type="Proteomes" id="UP000886595">
    <property type="component" value="Unassembled WGS sequence"/>
</dbReference>
<feature type="signal peptide" evidence="1">
    <location>
        <begin position="1"/>
        <end position="22"/>
    </location>
</feature>